<dbReference type="EMBL" id="CP056573">
    <property type="protein sequence ID" value="QLV31106.1"/>
    <property type="molecule type" value="Genomic_DNA"/>
</dbReference>
<reference evidence="2" key="1">
    <citation type="submission" date="2020-06" db="EMBL/GenBank/DDBJ databases">
        <title>REHAB project genomes.</title>
        <authorList>
            <person name="Shaw L.P."/>
        </authorList>
    </citation>
    <scope>NUCLEOTIDE SEQUENCE [LARGE SCALE GENOMIC DNA]</scope>
    <source>
        <strain evidence="2">RHBSTW-00370</strain>
    </source>
</reference>
<evidence type="ECO:0000313" key="1">
    <source>
        <dbReference type="EMBL" id="QLV31106.1"/>
    </source>
</evidence>
<sequence>MQLFHGTIHSLSTEIENSGTIAHLVARPFYEGDDVSTTDGFVYLTDNIGYAIYLAQRNAVYKGEDMCAVYSVDVNYAELLADIDQLRMKHGMTADDAKKLTATQSLQISQSCAIARSLAIGGDVKAKLLLPSGSNSQHQDYKFMAQLRQLRKTGDAGQALSLVKADNWHHF</sequence>
<organism evidence="1 2">
    <name type="scientific">Citrobacter freundii</name>
    <dbReference type="NCBI Taxonomy" id="546"/>
    <lineage>
        <taxon>Bacteria</taxon>
        <taxon>Pseudomonadati</taxon>
        <taxon>Pseudomonadota</taxon>
        <taxon>Gammaproteobacteria</taxon>
        <taxon>Enterobacterales</taxon>
        <taxon>Enterobacteriaceae</taxon>
        <taxon>Citrobacter</taxon>
        <taxon>Citrobacter freundii complex</taxon>
    </lineage>
</organism>
<dbReference type="AlphaFoldDB" id="A0AAP9TW87"/>
<dbReference type="Proteomes" id="UP000512222">
    <property type="component" value="Chromosome"/>
</dbReference>
<gene>
    <name evidence="1" type="ORF">HV178_14475</name>
</gene>
<evidence type="ECO:0000313" key="2">
    <source>
        <dbReference type="Proteomes" id="UP000512222"/>
    </source>
</evidence>
<name>A0AAP9TW87_CITFR</name>
<proteinExistence type="predicted"/>
<dbReference type="RefSeq" id="WP_101739821.1">
    <property type="nucleotide sequence ID" value="NZ_CP056573.1"/>
</dbReference>
<accession>A0AAP9TW87</accession>
<protein>
    <submittedName>
        <fullName evidence="1">Uncharacterized protein</fullName>
    </submittedName>
</protein>